<feature type="domain" description="TadE-like" evidence="2">
    <location>
        <begin position="21"/>
        <end position="63"/>
    </location>
</feature>
<dbReference type="InterPro" id="IPR012495">
    <property type="entry name" value="TadE-like_dom"/>
</dbReference>
<evidence type="ECO:0000313" key="4">
    <source>
        <dbReference type="Proteomes" id="UP000027432"/>
    </source>
</evidence>
<dbReference type="AlphaFoldDB" id="A0A074J4R1"/>
<dbReference type="EMBL" id="AUND01000038">
    <property type="protein sequence ID" value="KEO51499.1"/>
    <property type="molecule type" value="Genomic_DNA"/>
</dbReference>
<protein>
    <recommendedName>
        <fullName evidence="2">TadE-like domain-containing protein</fullName>
    </recommendedName>
</protein>
<reference evidence="3 4" key="1">
    <citation type="submission" date="2013-07" db="EMBL/GenBank/DDBJ databases">
        <title>Thioclava pacifica DSM 10166 Genome Sequencing.</title>
        <authorList>
            <person name="Lai Q."/>
            <person name="Shao Z."/>
        </authorList>
    </citation>
    <scope>NUCLEOTIDE SEQUENCE [LARGE SCALE GENOMIC DNA]</scope>
    <source>
        <strain evidence="3 4">DSM 10166</strain>
    </source>
</reference>
<evidence type="ECO:0000313" key="3">
    <source>
        <dbReference type="EMBL" id="KEO51499.1"/>
    </source>
</evidence>
<name>A0A074J4R1_9RHOB</name>
<dbReference type="Proteomes" id="UP000027432">
    <property type="component" value="Unassembled WGS sequence"/>
</dbReference>
<dbReference type="eggNOG" id="ENOG5032U07">
    <property type="taxonomic scope" value="Bacteria"/>
</dbReference>
<keyword evidence="1" id="KW-0812">Transmembrane</keyword>
<proteinExistence type="predicted"/>
<keyword evidence="1" id="KW-0472">Membrane</keyword>
<keyword evidence="4" id="KW-1185">Reference proteome</keyword>
<dbReference type="Pfam" id="PF07811">
    <property type="entry name" value="TadE"/>
    <property type="match status" value="1"/>
</dbReference>
<organism evidence="3 4">
    <name type="scientific">Thioclava pacifica DSM 10166</name>
    <dbReference type="NCBI Taxonomy" id="1353537"/>
    <lineage>
        <taxon>Bacteria</taxon>
        <taxon>Pseudomonadati</taxon>
        <taxon>Pseudomonadota</taxon>
        <taxon>Alphaproteobacteria</taxon>
        <taxon>Rhodobacterales</taxon>
        <taxon>Paracoccaceae</taxon>
        <taxon>Thioclava</taxon>
    </lineage>
</organism>
<comment type="caution">
    <text evidence="3">The sequence shown here is derived from an EMBL/GenBank/DDBJ whole genome shotgun (WGS) entry which is preliminary data.</text>
</comment>
<gene>
    <name evidence="3" type="ORF">TP2_11435</name>
</gene>
<evidence type="ECO:0000256" key="1">
    <source>
        <dbReference type="SAM" id="Phobius"/>
    </source>
</evidence>
<feature type="transmembrane region" description="Helical" evidence="1">
    <location>
        <begin position="21"/>
        <end position="42"/>
    </location>
</feature>
<sequence>MWGMIAYPLRSLRRLWRDEDGAQLVEFALVLPILLLIFATIVEGGRMFLSYQTVIGGVRDASRYLARVTPRDICDDEDTFDGRDDDLTEIVENALTGESLLPSGITITGVTPSLTCTTGDFRFGTAPVVSVSAALSITFPFGGLFSLATGQTPGTVSTNVADEHRAYGT</sequence>
<evidence type="ECO:0000259" key="2">
    <source>
        <dbReference type="Pfam" id="PF07811"/>
    </source>
</evidence>
<keyword evidence="1" id="KW-1133">Transmembrane helix</keyword>
<dbReference type="STRING" id="1353537.TP2_11435"/>
<accession>A0A074J4R1</accession>